<dbReference type="Gene3D" id="3.50.50.60">
    <property type="entry name" value="FAD/NAD(P)-binding domain"/>
    <property type="match status" value="3"/>
</dbReference>
<dbReference type="RefSeq" id="WP_118267092.1">
    <property type="nucleotide sequence ID" value="NZ_CP031968.1"/>
</dbReference>
<dbReference type="InterPro" id="IPR023753">
    <property type="entry name" value="FAD/NAD-binding_dom"/>
</dbReference>
<dbReference type="InterPro" id="IPR036188">
    <property type="entry name" value="FAD/NAD-bd_sf"/>
</dbReference>
<proteinExistence type="inferred from homology"/>
<dbReference type="Pfam" id="PF02852">
    <property type="entry name" value="Pyr_redox_dim"/>
    <property type="match status" value="1"/>
</dbReference>
<evidence type="ECO:0000256" key="1">
    <source>
        <dbReference type="ARBA" id="ARBA00007532"/>
    </source>
</evidence>
<keyword evidence="9" id="KW-0560">Oxidoreductase</keyword>
<dbReference type="KEGG" id="crz:D1345_07865"/>
<comment type="similarity">
    <text evidence="1">Belongs to the class-I pyridine nucleotide-disulfide oxidoreductase family.</text>
</comment>
<dbReference type="Proteomes" id="UP000259465">
    <property type="component" value="Chromosome"/>
</dbReference>
<feature type="binding site" evidence="5">
    <location>
        <position position="52"/>
    </location>
    <ligand>
        <name>FAD</name>
        <dbReference type="ChEBI" id="CHEBI:57692"/>
    </ligand>
</feature>
<keyword evidence="5" id="KW-0520">NAD</keyword>
<accession>A0AAD0RQX2</accession>
<keyword evidence="3 5" id="KW-0274">FAD</keyword>
<organism evidence="9 10">
    <name type="scientific">Chromobacterium rhizoryzae</name>
    <dbReference type="NCBI Taxonomy" id="1778675"/>
    <lineage>
        <taxon>Bacteria</taxon>
        <taxon>Pseudomonadati</taxon>
        <taxon>Pseudomonadota</taxon>
        <taxon>Betaproteobacteria</taxon>
        <taxon>Neisseriales</taxon>
        <taxon>Chromobacteriaceae</taxon>
        <taxon>Chromobacterium</taxon>
    </lineage>
</organism>
<evidence type="ECO:0000259" key="7">
    <source>
        <dbReference type="Pfam" id="PF02852"/>
    </source>
</evidence>
<evidence type="ECO:0000256" key="5">
    <source>
        <dbReference type="PIRSR" id="PIRSR000350-3"/>
    </source>
</evidence>
<feature type="active site" description="Proton acceptor" evidence="4">
    <location>
        <position position="443"/>
    </location>
</feature>
<feature type="domain" description="Pyridine nucleotide-disulphide oxidoreductase dimerisation" evidence="7">
    <location>
        <begin position="349"/>
        <end position="453"/>
    </location>
</feature>
<feature type="binding site" evidence="5">
    <location>
        <begin position="179"/>
        <end position="186"/>
    </location>
    <ligand>
        <name>NAD(+)</name>
        <dbReference type="ChEBI" id="CHEBI:57540"/>
    </ligand>
</feature>
<dbReference type="InterPro" id="IPR016156">
    <property type="entry name" value="FAD/NAD-linked_Rdtase_dimer_sf"/>
</dbReference>
<reference evidence="9 10" key="1">
    <citation type="submission" date="2018-08" db="EMBL/GenBank/DDBJ databases">
        <title>Complete genome sequence of JP2-74.</title>
        <authorList>
            <person name="Wu L."/>
        </authorList>
    </citation>
    <scope>NUCLEOTIDE SEQUENCE [LARGE SCALE GENOMIC DNA]</scope>
    <source>
        <strain evidence="9 10">JP2-74</strain>
    </source>
</reference>
<dbReference type="InterPro" id="IPR036324">
    <property type="entry name" value="Mn/Fe_SOD_N_sf"/>
</dbReference>
<dbReference type="Pfam" id="PF07992">
    <property type="entry name" value="Pyr_redox_2"/>
    <property type="match status" value="1"/>
</dbReference>
<name>A0AAD0RQX2_9NEIS</name>
<evidence type="ECO:0000256" key="2">
    <source>
        <dbReference type="ARBA" id="ARBA00022630"/>
    </source>
</evidence>
<dbReference type="SUPFAM" id="SSF55424">
    <property type="entry name" value="FAD/NAD-linked reductases, dimerisation (C-terminal) domain"/>
    <property type="match status" value="1"/>
</dbReference>
<evidence type="ECO:0000313" key="10">
    <source>
        <dbReference type="Proteomes" id="UP000259465"/>
    </source>
</evidence>
<keyword evidence="2" id="KW-0285">Flavoprotein</keyword>
<evidence type="ECO:0000313" key="9">
    <source>
        <dbReference type="EMBL" id="AXT46099.1"/>
    </source>
</evidence>
<dbReference type="AlphaFoldDB" id="A0AAD0RQX2"/>
<dbReference type="PRINTS" id="PR00368">
    <property type="entry name" value="FADPNR"/>
</dbReference>
<feature type="domain" description="FAD/NAD(P)-binding" evidence="8">
    <location>
        <begin position="7"/>
        <end position="326"/>
    </location>
</feature>
<dbReference type="PANTHER" id="PTHR43014">
    <property type="entry name" value="MERCURIC REDUCTASE"/>
    <property type="match status" value="1"/>
</dbReference>
<dbReference type="EC" id="1.8.1.4" evidence="9"/>
<dbReference type="Gene3D" id="1.10.287.990">
    <property type="entry name" value="Fe,Mn superoxide dismutase (SOD) domain"/>
    <property type="match status" value="1"/>
</dbReference>
<dbReference type="PIRSF" id="PIRSF000350">
    <property type="entry name" value="Mercury_reductase_MerA"/>
    <property type="match status" value="1"/>
</dbReference>
<dbReference type="PRINTS" id="PR00411">
    <property type="entry name" value="PNDRDTASEI"/>
</dbReference>
<feature type="binding site" evidence="5">
    <location>
        <position position="311"/>
    </location>
    <ligand>
        <name>FAD</name>
        <dbReference type="ChEBI" id="CHEBI:57692"/>
    </ligand>
</feature>
<evidence type="ECO:0000256" key="3">
    <source>
        <dbReference type="ARBA" id="ARBA00022827"/>
    </source>
</evidence>
<evidence type="ECO:0000259" key="8">
    <source>
        <dbReference type="Pfam" id="PF07992"/>
    </source>
</evidence>
<dbReference type="SUPFAM" id="SSF51905">
    <property type="entry name" value="FAD/NAD(P)-binding domain"/>
    <property type="match status" value="1"/>
</dbReference>
<dbReference type="GO" id="GO:0050660">
    <property type="term" value="F:flavin adenine dinucleotide binding"/>
    <property type="evidence" value="ECO:0007669"/>
    <property type="project" value="TreeGrafter"/>
</dbReference>
<dbReference type="GO" id="GO:0004148">
    <property type="term" value="F:dihydrolipoyl dehydrogenase (NADH) activity"/>
    <property type="evidence" value="ECO:0007669"/>
    <property type="project" value="UniProtKB-EC"/>
</dbReference>
<feature type="disulfide bond" description="Redox-active" evidence="6">
    <location>
        <begin position="43"/>
        <end position="48"/>
    </location>
</feature>
<gene>
    <name evidence="9" type="ORF">D1345_07865</name>
</gene>
<protein>
    <submittedName>
        <fullName evidence="9">Dihydrolipoyl dehydrogenase</fullName>
        <ecNumber evidence="9">1.8.1.4</ecNumber>
    </submittedName>
</protein>
<dbReference type="Gene3D" id="3.30.390.30">
    <property type="match status" value="1"/>
</dbReference>
<evidence type="ECO:0000256" key="4">
    <source>
        <dbReference type="PIRSR" id="PIRSR000350-2"/>
    </source>
</evidence>
<dbReference type="PANTHER" id="PTHR43014:SF4">
    <property type="entry name" value="PYRIDINE NUCLEOTIDE-DISULFIDE OXIDOREDUCTASE RCLA-RELATED"/>
    <property type="match status" value="1"/>
</dbReference>
<dbReference type="GO" id="GO:0003955">
    <property type="term" value="F:NAD(P)H dehydrogenase (quinone) activity"/>
    <property type="evidence" value="ECO:0007669"/>
    <property type="project" value="TreeGrafter"/>
</dbReference>
<comment type="cofactor">
    <cofactor evidence="5">
        <name>FAD</name>
        <dbReference type="ChEBI" id="CHEBI:57692"/>
    </cofactor>
    <text evidence="5">Binds 1 FAD per subunit.</text>
</comment>
<dbReference type="InterPro" id="IPR001100">
    <property type="entry name" value="Pyr_nuc-diS_OxRdtase"/>
</dbReference>
<evidence type="ECO:0000256" key="6">
    <source>
        <dbReference type="PIRSR" id="PIRSR000350-4"/>
    </source>
</evidence>
<dbReference type="EMBL" id="CP031968">
    <property type="protein sequence ID" value="AXT46099.1"/>
    <property type="molecule type" value="Genomic_DNA"/>
</dbReference>
<sequence length="464" mass="49560">MHTLNIDVAVIGAGTAGLAAYRAAKARGASAVVIEGGPYGTTCARVGCMPSKLLIAAAEAAHQLRHSAPFGVHIDGEVRIDGREVMDRVKRERDRFVGFVLNGVESIPPQDRLRGYARFIDNTTLQVDEHTLVQARRVVIATGSSPLIPPPFQAFGDKLIINDDVFDWETLPESVAVFGPGVIGLELGQALSRLGVKVRVFGRGGGVGPLSDPAVRDYASQALGREFYLDPDAKVLEMGLADGKAQIRYVNLDGDEVCERFDYVLAATGRAPNVRGLALENAGLELDAGGVPKFDPRTLQCGNSPVFIAGDANNILPLLHEAADEGKTAGDNAALYPAVGSGLRRSSIAVVFSDPQMMMVGSRYADLPAGEFAVGEVSFEDQGRSRVMGVNQGLLHVYADRISGRFLGAEMIGPRAENLAHLLAWSHQQGLTVAQMLEMPFYHPVIEEGLRTALRDAAAKLAQD</sequence>
<dbReference type="InterPro" id="IPR004099">
    <property type="entry name" value="Pyr_nucl-diS_OxRdtase_dimer"/>
</dbReference>
<feature type="binding site" evidence="5">
    <location>
        <position position="269"/>
    </location>
    <ligand>
        <name>NAD(+)</name>
        <dbReference type="ChEBI" id="CHEBI:57540"/>
    </ligand>
</feature>
<feature type="binding site" evidence="5">
    <location>
        <begin position="142"/>
        <end position="144"/>
    </location>
    <ligand>
        <name>FAD</name>
        <dbReference type="ChEBI" id="CHEBI:57692"/>
    </ligand>
</feature>
<keyword evidence="5" id="KW-0547">Nucleotide-binding</keyword>
<dbReference type="NCBIfam" id="NF004939">
    <property type="entry name" value="PRK06292.1-1"/>
    <property type="match status" value="1"/>
</dbReference>
<keyword evidence="10" id="KW-1185">Reference proteome</keyword>